<dbReference type="PROSITE" id="PS50928">
    <property type="entry name" value="ABC_TM1"/>
    <property type="match status" value="1"/>
</dbReference>
<reference evidence="9 10" key="1">
    <citation type="submission" date="2018-10" db="EMBL/GenBank/DDBJ databases">
        <title>Phylogenomics of Brevibacillus.</title>
        <authorList>
            <person name="Dunlap C."/>
        </authorList>
    </citation>
    <scope>NUCLEOTIDE SEQUENCE [LARGE SCALE GENOMIC DNA]</scope>
    <source>
        <strain evidence="9 10">JCM 15716</strain>
    </source>
</reference>
<feature type="transmembrane region" description="Helical" evidence="7">
    <location>
        <begin position="115"/>
        <end position="143"/>
    </location>
</feature>
<dbReference type="GO" id="GO:0005886">
    <property type="term" value="C:plasma membrane"/>
    <property type="evidence" value="ECO:0007669"/>
    <property type="project" value="UniProtKB-SubCell"/>
</dbReference>
<name>A0A3M8CZC6_9BACL</name>
<dbReference type="InterPro" id="IPR000515">
    <property type="entry name" value="MetI-like"/>
</dbReference>
<keyword evidence="10" id="KW-1185">Reference proteome</keyword>
<dbReference type="OrthoDB" id="9797472at2"/>
<proteinExistence type="inferred from homology"/>
<feature type="transmembrane region" description="Helical" evidence="7">
    <location>
        <begin position="230"/>
        <end position="260"/>
    </location>
</feature>
<evidence type="ECO:0000256" key="1">
    <source>
        <dbReference type="ARBA" id="ARBA00004651"/>
    </source>
</evidence>
<organism evidence="9 10">
    <name type="scientific">Brevibacillus fluminis</name>
    <dbReference type="NCBI Taxonomy" id="511487"/>
    <lineage>
        <taxon>Bacteria</taxon>
        <taxon>Bacillati</taxon>
        <taxon>Bacillota</taxon>
        <taxon>Bacilli</taxon>
        <taxon>Bacillales</taxon>
        <taxon>Paenibacillaceae</taxon>
        <taxon>Brevibacillus</taxon>
    </lineage>
</organism>
<evidence type="ECO:0000256" key="7">
    <source>
        <dbReference type="RuleBase" id="RU363032"/>
    </source>
</evidence>
<evidence type="ECO:0000256" key="6">
    <source>
        <dbReference type="ARBA" id="ARBA00023136"/>
    </source>
</evidence>
<feature type="transmembrane region" description="Helical" evidence="7">
    <location>
        <begin position="155"/>
        <end position="173"/>
    </location>
</feature>
<evidence type="ECO:0000256" key="3">
    <source>
        <dbReference type="ARBA" id="ARBA00022475"/>
    </source>
</evidence>
<gene>
    <name evidence="9" type="ORF">EDM56_27935</name>
</gene>
<dbReference type="PANTHER" id="PTHR43386:SF25">
    <property type="entry name" value="PEPTIDE ABC TRANSPORTER PERMEASE PROTEIN"/>
    <property type="match status" value="1"/>
</dbReference>
<dbReference type="Proteomes" id="UP000271031">
    <property type="component" value="Unassembled WGS sequence"/>
</dbReference>
<dbReference type="Pfam" id="PF00528">
    <property type="entry name" value="BPD_transp_1"/>
    <property type="match status" value="1"/>
</dbReference>
<keyword evidence="3" id="KW-1003">Cell membrane</keyword>
<dbReference type="GO" id="GO:0055085">
    <property type="term" value="P:transmembrane transport"/>
    <property type="evidence" value="ECO:0007669"/>
    <property type="project" value="InterPro"/>
</dbReference>
<dbReference type="CDD" id="cd06261">
    <property type="entry name" value="TM_PBP2"/>
    <property type="match status" value="1"/>
</dbReference>
<feature type="transmembrane region" description="Helical" evidence="7">
    <location>
        <begin position="280"/>
        <end position="302"/>
    </location>
</feature>
<keyword evidence="6 7" id="KW-0472">Membrane</keyword>
<keyword evidence="4 7" id="KW-0812">Transmembrane</keyword>
<comment type="similarity">
    <text evidence="7">Belongs to the binding-protein-dependent transport system permease family.</text>
</comment>
<feature type="transmembrane region" description="Helical" evidence="7">
    <location>
        <begin position="179"/>
        <end position="202"/>
    </location>
</feature>
<keyword evidence="5 7" id="KW-1133">Transmembrane helix</keyword>
<keyword evidence="2 7" id="KW-0813">Transport</keyword>
<comment type="caution">
    <text evidence="9">The sequence shown here is derived from an EMBL/GenBank/DDBJ whole genome shotgun (WGS) entry which is preliminary data.</text>
</comment>
<protein>
    <submittedName>
        <fullName evidence="9">ABC transporter permease</fullName>
    </submittedName>
</protein>
<dbReference type="InterPro" id="IPR035906">
    <property type="entry name" value="MetI-like_sf"/>
</dbReference>
<dbReference type="InterPro" id="IPR025966">
    <property type="entry name" value="OppC_N"/>
</dbReference>
<evidence type="ECO:0000256" key="2">
    <source>
        <dbReference type="ARBA" id="ARBA00022448"/>
    </source>
</evidence>
<dbReference type="Gene3D" id="1.10.3720.10">
    <property type="entry name" value="MetI-like"/>
    <property type="match status" value="1"/>
</dbReference>
<accession>A0A3M8CZC6</accession>
<comment type="subcellular location">
    <subcellularLocation>
        <location evidence="1 7">Cell membrane</location>
        <topology evidence="1 7">Multi-pass membrane protein</topology>
    </subcellularLocation>
</comment>
<evidence type="ECO:0000313" key="10">
    <source>
        <dbReference type="Proteomes" id="UP000271031"/>
    </source>
</evidence>
<evidence type="ECO:0000256" key="4">
    <source>
        <dbReference type="ARBA" id="ARBA00022692"/>
    </source>
</evidence>
<evidence type="ECO:0000313" key="9">
    <source>
        <dbReference type="EMBL" id="RNB80235.1"/>
    </source>
</evidence>
<feature type="transmembrane region" description="Helical" evidence="7">
    <location>
        <begin position="55"/>
        <end position="74"/>
    </location>
</feature>
<dbReference type="EMBL" id="RHHQ01000025">
    <property type="protein sequence ID" value="RNB80235.1"/>
    <property type="molecule type" value="Genomic_DNA"/>
</dbReference>
<dbReference type="AlphaFoldDB" id="A0A3M8CZC6"/>
<dbReference type="Pfam" id="PF12911">
    <property type="entry name" value="OppC_N"/>
    <property type="match status" value="1"/>
</dbReference>
<evidence type="ECO:0000256" key="5">
    <source>
        <dbReference type="ARBA" id="ARBA00022989"/>
    </source>
</evidence>
<dbReference type="InterPro" id="IPR050366">
    <property type="entry name" value="BP-dependent_transpt_permease"/>
</dbReference>
<dbReference type="SUPFAM" id="SSF161098">
    <property type="entry name" value="MetI-like"/>
    <property type="match status" value="1"/>
</dbReference>
<evidence type="ECO:0000259" key="8">
    <source>
        <dbReference type="PROSITE" id="PS50928"/>
    </source>
</evidence>
<dbReference type="PANTHER" id="PTHR43386">
    <property type="entry name" value="OLIGOPEPTIDE TRANSPORT SYSTEM PERMEASE PROTEIN APPC"/>
    <property type="match status" value="1"/>
</dbReference>
<feature type="domain" description="ABC transmembrane type-1" evidence="8">
    <location>
        <begin position="113"/>
        <end position="302"/>
    </location>
</feature>
<sequence length="316" mass="34317">MPFWTRASTTVHRKGACSVSGLSRNAQIQALQQQEWQAPRFQLLRKLWQKRTARYSLMILFAIVILGIIGPWIAPYDPTKTYYDAFLEGPSKDHLLGTDAIGRDLLSRMLYGTRVTLMVAVMAVGITFVLGTLIGVVSAYVGGIVDNILMRIMEVLLALPGIILALAIVAVLGPSQTNAMIAIGISSIPAFAILIRSAALTIKSSGYVEASRSIGSSNWWIMTNQVIPNIFNVLIVYTTLFVGGAILDTSALGFIGLGAQPPTPEWGTMLNEGKDYLSDAWWLATFPGLAITIIVFTVNILGDALRDIFDPKSQGK</sequence>